<dbReference type="GO" id="GO:0015097">
    <property type="term" value="F:mercury ion transmembrane transporter activity"/>
    <property type="evidence" value="ECO:0007669"/>
    <property type="project" value="InterPro"/>
</dbReference>
<keyword evidence="1" id="KW-0812">Transmembrane</keyword>
<dbReference type="GO" id="GO:0016020">
    <property type="term" value="C:membrane"/>
    <property type="evidence" value="ECO:0007669"/>
    <property type="project" value="InterPro"/>
</dbReference>
<keyword evidence="3" id="KW-1185">Reference proteome</keyword>
<dbReference type="EMBL" id="PISD01000064">
    <property type="protein sequence ID" value="PKG26585.1"/>
    <property type="molecule type" value="Genomic_DNA"/>
</dbReference>
<evidence type="ECO:0000256" key="1">
    <source>
        <dbReference type="SAM" id="Phobius"/>
    </source>
</evidence>
<evidence type="ECO:0000313" key="3">
    <source>
        <dbReference type="Proteomes" id="UP000233343"/>
    </source>
</evidence>
<sequence>MKGWGWGALAFLTCPCHLILIIPLLAGTALGAYLTTYKTAAFIILGALFALSLYRVLSKMWPEKTEDQTMDCCLPDKKEVKS</sequence>
<feature type="transmembrane region" description="Helical" evidence="1">
    <location>
        <begin position="41"/>
        <end position="57"/>
    </location>
</feature>
<name>A0A2N0ZAR7_9BACI</name>
<dbReference type="AlphaFoldDB" id="A0A2N0ZAR7"/>
<reference evidence="2 3" key="1">
    <citation type="journal article" date="2010" name="Int. J. Syst. Evol. Microbiol.">
        <title>Bacillus horneckiae sp. nov., isolated from a spacecraft-assembly clean room.</title>
        <authorList>
            <person name="Vaishampayan P."/>
            <person name="Probst A."/>
            <person name="Krishnamurthi S."/>
            <person name="Ghosh S."/>
            <person name="Osman S."/>
            <person name="McDowall A."/>
            <person name="Ruckmani A."/>
            <person name="Mayilraj S."/>
            <person name="Venkateswaran K."/>
        </authorList>
    </citation>
    <scope>NUCLEOTIDE SEQUENCE [LARGE SCALE GENOMIC DNA]</scope>
    <source>
        <strain evidence="3">1PO1SC</strain>
    </source>
</reference>
<protein>
    <submittedName>
        <fullName evidence="2">Transporter</fullName>
    </submittedName>
</protein>
<gene>
    <name evidence="2" type="ORF">CWS20_23315</name>
</gene>
<keyword evidence="1" id="KW-0472">Membrane</keyword>
<dbReference type="Proteomes" id="UP000233343">
    <property type="component" value="Unassembled WGS sequence"/>
</dbReference>
<dbReference type="InterPro" id="IPR007746">
    <property type="entry name" value="MerE"/>
</dbReference>
<comment type="caution">
    <text evidence="2">The sequence shown here is derived from an EMBL/GenBank/DDBJ whole genome shotgun (WGS) entry which is preliminary data.</text>
</comment>
<proteinExistence type="predicted"/>
<dbReference type="Pfam" id="PF05052">
    <property type="entry name" value="MerE"/>
    <property type="match status" value="1"/>
</dbReference>
<accession>A0A2N0ZAR7</accession>
<evidence type="ECO:0000313" key="2">
    <source>
        <dbReference type="EMBL" id="PKG26585.1"/>
    </source>
</evidence>
<organism evidence="2 3">
    <name type="scientific">Cytobacillus horneckiae</name>
    <dbReference type="NCBI Taxonomy" id="549687"/>
    <lineage>
        <taxon>Bacteria</taxon>
        <taxon>Bacillati</taxon>
        <taxon>Bacillota</taxon>
        <taxon>Bacilli</taxon>
        <taxon>Bacillales</taxon>
        <taxon>Bacillaceae</taxon>
        <taxon>Cytobacillus</taxon>
    </lineage>
</organism>
<keyword evidence="1" id="KW-1133">Transmembrane helix</keyword>